<dbReference type="Gene3D" id="2.40.40.20">
    <property type="match status" value="1"/>
</dbReference>
<evidence type="ECO:0000313" key="14">
    <source>
        <dbReference type="EMBL" id="KEZ89955.1"/>
    </source>
</evidence>
<dbReference type="EC" id="2.7.7.6" evidence="11"/>
<dbReference type="PANTHER" id="PTHR19376:SF54">
    <property type="entry name" value="DNA-DIRECTED RNA POLYMERASE SUBUNIT BETA"/>
    <property type="match status" value="1"/>
</dbReference>
<feature type="binding site" evidence="11">
    <location>
        <position position="883"/>
    </location>
    <ligand>
        <name>Zn(2+)</name>
        <dbReference type="ChEBI" id="CHEBI:29105"/>
        <label>2</label>
    </ligand>
</feature>
<dbReference type="NCBIfam" id="TIGR02386">
    <property type="entry name" value="rpoC_TIGR"/>
    <property type="match status" value="1"/>
</dbReference>
<dbReference type="GO" id="GO:0003899">
    <property type="term" value="F:DNA-directed RNA polymerase activity"/>
    <property type="evidence" value="ECO:0007669"/>
    <property type="project" value="UniProtKB-UniRule"/>
</dbReference>
<keyword evidence="9 11" id="KW-0804">Transcription</keyword>
<accession>A0A084JLX1</accession>
<evidence type="ECO:0000256" key="1">
    <source>
        <dbReference type="ARBA" id="ARBA00004026"/>
    </source>
</evidence>
<comment type="cofactor">
    <cofactor evidence="11">
        <name>Mg(2+)</name>
        <dbReference type="ChEBI" id="CHEBI:18420"/>
    </cofactor>
    <text evidence="11">Binds 1 Mg(2+) ion per subunit.</text>
</comment>
<dbReference type="Pfam" id="PF00623">
    <property type="entry name" value="RNA_pol_Rpb1_2"/>
    <property type="match status" value="1"/>
</dbReference>
<dbReference type="Pfam" id="PF04998">
    <property type="entry name" value="RNA_pol_Rpb1_5"/>
    <property type="match status" value="1"/>
</dbReference>
<reference evidence="14 15" key="1">
    <citation type="submission" date="2014-07" db="EMBL/GenBank/DDBJ databases">
        <title>Draft genome of Clostridium celerecrescens 152B isolated from sediments associated with methane hydrate from Krishna Godavari basin.</title>
        <authorList>
            <person name="Honkalas V.S."/>
            <person name="Dabir A.P."/>
            <person name="Arora P."/>
            <person name="Dhakephalkar P.K."/>
        </authorList>
    </citation>
    <scope>NUCLEOTIDE SEQUENCE [LARGE SCALE GENOMIC DNA]</scope>
    <source>
        <strain evidence="14 15">152B</strain>
    </source>
</reference>
<dbReference type="CDD" id="cd01609">
    <property type="entry name" value="RNAP_beta'_N"/>
    <property type="match status" value="1"/>
</dbReference>
<dbReference type="Proteomes" id="UP000028525">
    <property type="component" value="Unassembled WGS sequence"/>
</dbReference>
<comment type="cofactor">
    <cofactor evidence="11">
        <name>Zn(2+)</name>
        <dbReference type="ChEBI" id="CHEBI:29105"/>
    </cofactor>
    <text evidence="11">Binds 2 Zn(2+) ions per subunit.</text>
</comment>
<dbReference type="Gene3D" id="1.10.274.100">
    <property type="entry name" value="RNA polymerase Rpb1, domain 3"/>
    <property type="match status" value="1"/>
</dbReference>
<keyword evidence="8 11" id="KW-0460">Magnesium</keyword>
<dbReference type="InterPro" id="IPR007083">
    <property type="entry name" value="RNA_pol_Rpb1_4"/>
</dbReference>
<sequence length="1220" mass="135605">MPENNETYHPMTFDAIKIGLASPEKILEWSHGEVKKPETINYRTLKPEKDGLFCERIFGPSKDWECHCGKYKKIRYKGVICDRCGVEVTKASVRRERMGHIQLAAPVSHIWYFKGIPSRMGLILDISPRTLEKVLYFASYVVLDAGNTGLQYKQVLSEKEYREEMEKYGYGAFRVGMGAEAILELLQSIDLEKDSEELKKGLKEATGQKRARIIKRLEVVEAFRNSGNLPEWMIMTVVPVIPPDIRPMVQLDGGRFATSDLNDLYRRIINRNNRLARLLELGAPDIIVRNEKRMLQEAVDALIDNGRRGRPVTGPGNRALKSLSDMLKGKQGRFRQNLLGKRVDYSGRSVIVVGPELKIYQCGLPKEMAIELFKPFVMKELVSNGTAHNIKNAKKMVERLQTEVWDVLEDVIKEHPVMLNRAPTLHRLGIQAFEPILVEGKAIKLHPLVCTAFNADFDGDQMAVHLPLSVEAQAECRFLLLSPNNLLKPSDGGPVAVPSQDMVLGIYYLTQERPGAKGEGMVFKSVNEAILAYENQAVTLHSRIKARVSKKMADGTIKTGAVESTVGRFIFNEIVPQDLGFVDRTIPGNELLMEVDFHVGKKQLKQILEKVINVHGAVQTAETLDDIKAIGYKYSTKAAMTVSISDMTVPESKPKLIADAQATVDQIAKNFRRGLITEEERYKEVIDTWKVTDDQLTHDLLTGLDKYNNIYMMADSGARGSDKQIKQLAGMRGLMADTTGHTIELPIKSNFREGLDVLEYFISAHGARKGLSDTALRTADSGYLTRRLVDVSQDMIIREIDCCEGKDTPFMEIKAFTDGQETIEGLQERLTGRFIAETITDPDTGEVIVKANHMCTPKRAAAVMNVLKKLGRDSVKIRTVLTCKSHMGVCAKCYGANMATGQPVQVGEAVGIIAAQSIGEPGTQLTMRTFHTGGVAGGDITQGLPRVEELFEARKPKGLAIIAEFSGVVAIKDTKKKREIIVTENETGNSKTYLIPYGSRIKVQDGQVLEAGDELTEGSVNPHDILKIKGVRAVQDYMIQEVQRVYRLQGVEINDKHVEMIVRQMLKKIKIEESGDSDVLPGTSMDVLDYNDLNEALLAEGKNPAEGKQVMLGITKASLATDSFLSAASFQETTKVLTEAAINGKVDHLIGLKENVIIGKPIPAGTGMKRYRTIGLNTDSAFEDKDEIKLLEDEDEILLAEDGFNEAEEVLDIDENEIEE</sequence>
<feature type="binding site" evidence="11">
    <location>
        <position position="890"/>
    </location>
    <ligand>
        <name>Zn(2+)</name>
        <dbReference type="ChEBI" id="CHEBI:29105"/>
        <label>2</label>
    </ligand>
</feature>
<proteinExistence type="inferred from homology"/>
<dbReference type="Gene3D" id="4.10.860.120">
    <property type="entry name" value="RNA polymerase II, clamp domain"/>
    <property type="match status" value="1"/>
</dbReference>
<dbReference type="InterPro" id="IPR038120">
    <property type="entry name" value="Rpb1_funnel_sf"/>
</dbReference>
<feature type="binding site" evidence="11">
    <location>
        <position position="456"/>
    </location>
    <ligand>
        <name>Mg(2+)</name>
        <dbReference type="ChEBI" id="CHEBI:18420"/>
    </ligand>
</feature>
<evidence type="ECO:0000256" key="11">
    <source>
        <dbReference type="HAMAP-Rule" id="MF_01322"/>
    </source>
</evidence>
<dbReference type="InterPro" id="IPR007066">
    <property type="entry name" value="RNA_pol_Rpb1_3"/>
</dbReference>
<dbReference type="InterPro" id="IPR007081">
    <property type="entry name" value="RNA_pol_Rpb1_5"/>
</dbReference>
<evidence type="ECO:0000256" key="8">
    <source>
        <dbReference type="ARBA" id="ARBA00022842"/>
    </source>
</evidence>
<dbReference type="InterPro" id="IPR044893">
    <property type="entry name" value="RNA_pol_Rpb1_clamp_domain"/>
</dbReference>
<dbReference type="Gene3D" id="1.10.150.390">
    <property type="match status" value="1"/>
</dbReference>
<gene>
    <name evidence="11" type="primary">rpoC</name>
    <name evidence="14" type="ORF">IO98_12550</name>
</gene>
<evidence type="ECO:0000256" key="3">
    <source>
        <dbReference type="ARBA" id="ARBA00022478"/>
    </source>
</evidence>
<keyword evidence="15" id="KW-1185">Reference proteome</keyword>
<dbReference type="GO" id="GO:0000428">
    <property type="term" value="C:DNA-directed RNA polymerase complex"/>
    <property type="evidence" value="ECO:0007669"/>
    <property type="project" value="UniProtKB-KW"/>
</dbReference>
<feature type="binding site" evidence="11">
    <location>
        <position position="458"/>
    </location>
    <ligand>
        <name>Mg(2+)</name>
        <dbReference type="ChEBI" id="CHEBI:18420"/>
    </ligand>
</feature>
<comment type="catalytic activity">
    <reaction evidence="10 11 12">
        <text>RNA(n) + a ribonucleoside 5'-triphosphate = RNA(n+1) + diphosphate</text>
        <dbReference type="Rhea" id="RHEA:21248"/>
        <dbReference type="Rhea" id="RHEA-COMP:14527"/>
        <dbReference type="Rhea" id="RHEA-COMP:17342"/>
        <dbReference type="ChEBI" id="CHEBI:33019"/>
        <dbReference type="ChEBI" id="CHEBI:61557"/>
        <dbReference type="ChEBI" id="CHEBI:140395"/>
        <dbReference type="EC" id="2.7.7.6"/>
    </reaction>
</comment>
<comment type="caution">
    <text evidence="14">The sequence shown here is derived from an EMBL/GenBank/DDBJ whole genome shotgun (WGS) entry which is preliminary data.</text>
</comment>
<feature type="binding site" evidence="11">
    <location>
        <position position="66"/>
    </location>
    <ligand>
        <name>Zn(2+)</name>
        <dbReference type="ChEBI" id="CHEBI:29105"/>
        <label>1</label>
    </ligand>
</feature>
<comment type="similarity">
    <text evidence="2 11 12">Belongs to the RNA polymerase beta' chain family.</text>
</comment>
<keyword evidence="3 11" id="KW-0240">DNA-directed RNA polymerase</keyword>
<dbReference type="SMART" id="SM00663">
    <property type="entry name" value="RPOLA_N"/>
    <property type="match status" value="1"/>
</dbReference>
<dbReference type="EMBL" id="JPME01000014">
    <property type="protein sequence ID" value="KEZ89955.1"/>
    <property type="molecule type" value="Genomic_DNA"/>
</dbReference>
<keyword evidence="7 11" id="KW-0862">Zinc</keyword>
<dbReference type="InterPro" id="IPR012754">
    <property type="entry name" value="DNA-dir_RpoC_beta_prime_bact"/>
</dbReference>
<evidence type="ECO:0000256" key="12">
    <source>
        <dbReference type="RuleBase" id="RU004279"/>
    </source>
</evidence>
<protein>
    <recommendedName>
        <fullName evidence="11">DNA-directed RNA polymerase subunit beta'</fullName>
        <shortName evidence="11">RNAP subunit beta'</shortName>
        <ecNumber evidence="11">2.7.7.6</ecNumber>
    </recommendedName>
    <alternativeName>
        <fullName evidence="11">RNA polymerase subunit beta'</fullName>
    </alternativeName>
    <alternativeName>
        <fullName evidence="11">Transcriptase subunit beta'</fullName>
    </alternativeName>
</protein>
<evidence type="ECO:0000313" key="15">
    <source>
        <dbReference type="Proteomes" id="UP000028525"/>
    </source>
</evidence>
<organism evidence="14 15">
    <name type="scientific">Lacrimispora celerecrescens</name>
    <dbReference type="NCBI Taxonomy" id="29354"/>
    <lineage>
        <taxon>Bacteria</taxon>
        <taxon>Bacillati</taxon>
        <taxon>Bacillota</taxon>
        <taxon>Clostridia</taxon>
        <taxon>Lachnospirales</taxon>
        <taxon>Lachnospiraceae</taxon>
        <taxon>Lacrimispora</taxon>
    </lineage>
</organism>
<feature type="binding site" evidence="11">
    <location>
        <position position="84"/>
    </location>
    <ligand>
        <name>Zn(2+)</name>
        <dbReference type="ChEBI" id="CHEBI:29105"/>
        <label>1</label>
    </ligand>
</feature>
<dbReference type="HAMAP" id="MF_01322">
    <property type="entry name" value="RNApol_bact_RpoC"/>
    <property type="match status" value="1"/>
</dbReference>
<feature type="binding site" evidence="11">
    <location>
        <position position="893"/>
    </location>
    <ligand>
        <name>Zn(2+)</name>
        <dbReference type="ChEBI" id="CHEBI:29105"/>
        <label>2</label>
    </ligand>
</feature>
<feature type="binding site" evidence="11">
    <location>
        <position position="460"/>
    </location>
    <ligand>
        <name>Mg(2+)</name>
        <dbReference type="ChEBI" id="CHEBI:18420"/>
    </ligand>
</feature>
<evidence type="ECO:0000256" key="5">
    <source>
        <dbReference type="ARBA" id="ARBA00022695"/>
    </source>
</evidence>
<dbReference type="InterPro" id="IPR042102">
    <property type="entry name" value="RNA_pol_Rpb1_3_sf"/>
</dbReference>
<dbReference type="InterPro" id="IPR000722">
    <property type="entry name" value="RNA_pol_asu"/>
</dbReference>
<evidence type="ECO:0000256" key="4">
    <source>
        <dbReference type="ARBA" id="ARBA00022679"/>
    </source>
</evidence>
<dbReference type="Pfam" id="PF04997">
    <property type="entry name" value="RNA_pol_Rpb1_1"/>
    <property type="match status" value="1"/>
</dbReference>
<comment type="subunit">
    <text evidence="11">The RNAP catalytic core consists of 2 alpha, 1 beta, 1 beta' and 1 omega subunit. When a sigma factor is associated with the core the holoenzyme is formed, which can initiate transcription.</text>
</comment>
<dbReference type="OrthoDB" id="9815296at2"/>
<keyword evidence="6 11" id="KW-0479">Metal-binding</keyword>
<dbReference type="PANTHER" id="PTHR19376">
    <property type="entry name" value="DNA-DIRECTED RNA POLYMERASE"/>
    <property type="match status" value="1"/>
</dbReference>
<dbReference type="Pfam" id="PF05000">
    <property type="entry name" value="RNA_pol_Rpb1_4"/>
    <property type="match status" value="1"/>
</dbReference>
<dbReference type="CDD" id="cd02655">
    <property type="entry name" value="RNAP_beta'_C"/>
    <property type="match status" value="1"/>
</dbReference>
<dbReference type="Pfam" id="PF04983">
    <property type="entry name" value="RNA_pol_Rpb1_3"/>
    <property type="match status" value="1"/>
</dbReference>
<evidence type="ECO:0000256" key="2">
    <source>
        <dbReference type="ARBA" id="ARBA00006460"/>
    </source>
</evidence>
<dbReference type="Gene3D" id="1.10.40.90">
    <property type="match status" value="1"/>
</dbReference>
<dbReference type="InterPro" id="IPR006592">
    <property type="entry name" value="RNA_pol_N"/>
</dbReference>
<dbReference type="Gene3D" id="2.40.50.100">
    <property type="match status" value="1"/>
</dbReference>
<dbReference type="GO" id="GO:0003677">
    <property type="term" value="F:DNA binding"/>
    <property type="evidence" value="ECO:0007669"/>
    <property type="project" value="UniProtKB-UniRule"/>
</dbReference>
<feature type="binding site" evidence="11">
    <location>
        <position position="802"/>
    </location>
    <ligand>
        <name>Zn(2+)</name>
        <dbReference type="ChEBI" id="CHEBI:29105"/>
        <label>2</label>
    </ligand>
</feature>
<dbReference type="AlphaFoldDB" id="A0A084JLX1"/>
<dbReference type="Gene3D" id="1.10.132.30">
    <property type="match status" value="1"/>
</dbReference>
<dbReference type="Gene3D" id="1.10.1790.20">
    <property type="match status" value="1"/>
</dbReference>
<evidence type="ECO:0000259" key="13">
    <source>
        <dbReference type="SMART" id="SM00663"/>
    </source>
</evidence>
<name>A0A084JLX1_9FIRM</name>
<feature type="binding site" evidence="11">
    <location>
        <position position="81"/>
    </location>
    <ligand>
        <name>Zn(2+)</name>
        <dbReference type="ChEBI" id="CHEBI:29105"/>
        <label>1</label>
    </ligand>
</feature>
<feature type="domain" description="RNA polymerase N-terminal" evidence="13">
    <location>
        <begin position="231"/>
        <end position="510"/>
    </location>
</feature>
<feature type="binding site" evidence="11">
    <location>
        <position position="68"/>
    </location>
    <ligand>
        <name>Zn(2+)</name>
        <dbReference type="ChEBI" id="CHEBI:29105"/>
        <label>1</label>
    </ligand>
</feature>
<dbReference type="STRING" id="29354.IO98_12550"/>
<evidence type="ECO:0000256" key="10">
    <source>
        <dbReference type="ARBA" id="ARBA00048552"/>
    </source>
</evidence>
<evidence type="ECO:0000256" key="7">
    <source>
        <dbReference type="ARBA" id="ARBA00022833"/>
    </source>
</evidence>
<dbReference type="RefSeq" id="WP_038281379.1">
    <property type="nucleotide sequence ID" value="NZ_JPME01000014.1"/>
</dbReference>
<dbReference type="SUPFAM" id="SSF64484">
    <property type="entry name" value="beta and beta-prime subunits of DNA dependent RNA-polymerase"/>
    <property type="match status" value="1"/>
</dbReference>
<dbReference type="InterPro" id="IPR007080">
    <property type="entry name" value="RNA_pol_Rpb1_1"/>
</dbReference>
<dbReference type="GO" id="GO:0008270">
    <property type="term" value="F:zinc ion binding"/>
    <property type="evidence" value="ECO:0007669"/>
    <property type="project" value="UniProtKB-UniRule"/>
</dbReference>
<keyword evidence="4 11" id="KW-0808">Transferase</keyword>
<evidence type="ECO:0000256" key="9">
    <source>
        <dbReference type="ARBA" id="ARBA00023163"/>
    </source>
</evidence>
<dbReference type="GO" id="GO:0000287">
    <property type="term" value="F:magnesium ion binding"/>
    <property type="evidence" value="ECO:0007669"/>
    <property type="project" value="UniProtKB-UniRule"/>
</dbReference>
<dbReference type="FunFam" id="4.10.860.120:FF:000001">
    <property type="entry name" value="DNA-directed RNA polymerase subunit beta"/>
    <property type="match status" value="1"/>
</dbReference>
<dbReference type="InterPro" id="IPR045867">
    <property type="entry name" value="DNA-dir_RpoC_beta_prime"/>
</dbReference>
<comment type="function">
    <text evidence="1 11 12">DNA-dependent RNA polymerase catalyzes the transcription of DNA into RNA using the four ribonucleoside triphosphates as substrates.</text>
</comment>
<evidence type="ECO:0000256" key="6">
    <source>
        <dbReference type="ARBA" id="ARBA00022723"/>
    </source>
</evidence>
<keyword evidence="5 11" id="KW-0548">Nucleotidyltransferase</keyword>
<dbReference type="GO" id="GO:0006351">
    <property type="term" value="P:DNA-templated transcription"/>
    <property type="evidence" value="ECO:0007669"/>
    <property type="project" value="UniProtKB-UniRule"/>
</dbReference>